<dbReference type="Proteomes" id="UP000724874">
    <property type="component" value="Unassembled WGS sequence"/>
</dbReference>
<protein>
    <submittedName>
        <fullName evidence="1">Uncharacterized protein</fullName>
    </submittedName>
</protein>
<accession>A0A9P5TPD0</accession>
<organism evidence="1 2">
    <name type="scientific">Gymnopilus junonius</name>
    <name type="common">Spectacular rustgill mushroom</name>
    <name type="synonym">Gymnopilus spectabilis subsp. junonius</name>
    <dbReference type="NCBI Taxonomy" id="109634"/>
    <lineage>
        <taxon>Eukaryota</taxon>
        <taxon>Fungi</taxon>
        <taxon>Dikarya</taxon>
        <taxon>Basidiomycota</taxon>
        <taxon>Agaricomycotina</taxon>
        <taxon>Agaricomycetes</taxon>
        <taxon>Agaricomycetidae</taxon>
        <taxon>Agaricales</taxon>
        <taxon>Agaricineae</taxon>
        <taxon>Hymenogastraceae</taxon>
        <taxon>Gymnopilus</taxon>
    </lineage>
</organism>
<evidence type="ECO:0000313" key="1">
    <source>
        <dbReference type="EMBL" id="KAF8902947.1"/>
    </source>
</evidence>
<dbReference type="EMBL" id="JADNYJ010000033">
    <property type="protein sequence ID" value="KAF8902947.1"/>
    <property type="molecule type" value="Genomic_DNA"/>
</dbReference>
<dbReference type="AlphaFoldDB" id="A0A9P5TPD0"/>
<keyword evidence="2" id="KW-1185">Reference proteome</keyword>
<proteinExistence type="predicted"/>
<evidence type="ECO:0000313" key="2">
    <source>
        <dbReference type="Proteomes" id="UP000724874"/>
    </source>
</evidence>
<reference evidence="1" key="1">
    <citation type="submission" date="2020-11" db="EMBL/GenBank/DDBJ databases">
        <authorList>
            <consortium name="DOE Joint Genome Institute"/>
            <person name="Ahrendt S."/>
            <person name="Riley R."/>
            <person name="Andreopoulos W."/>
            <person name="LaButti K."/>
            <person name="Pangilinan J."/>
            <person name="Ruiz-duenas F.J."/>
            <person name="Barrasa J.M."/>
            <person name="Sanchez-Garcia M."/>
            <person name="Camarero S."/>
            <person name="Miyauchi S."/>
            <person name="Serrano A."/>
            <person name="Linde D."/>
            <person name="Babiker R."/>
            <person name="Drula E."/>
            <person name="Ayuso-Fernandez I."/>
            <person name="Pacheco R."/>
            <person name="Padilla G."/>
            <person name="Ferreira P."/>
            <person name="Barriuso J."/>
            <person name="Kellner H."/>
            <person name="Castanera R."/>
            <person name="Alfaro M."/>
            <person name="Ramirez L."/>
            <person name="Pisabarro A.G."/>
            <person name="Kuo A."/>
            <person name="Tritt A."/>
            <person name="Lipzen A."/>
            <person name="He G."/>
            <person name="Yan M."/>
            <person name="Ng V."/>
            <person name="Cullen D."/>
            <person name="Martin F."/>
            <person name="Rosso M.-N."/>
            <person name="Henrissat B."/>
            <person name="Hibbett D."/>
            <person name="Martinez A.T."/>
            <person name="Grigoriev I.V."/>
        </authorList>
    </citation>
    <scope>NUCLEOTIDE SEQUENCE</scope>
    <source>
        <strain evidence="1">AH 44721</strain>
    </source>
</reference>
<gene>
    <name evidence="1" type="ORF">CPB84DRAFT_1678523</name>
</gene>
<name>A0A9P5TPD0_GYMJU</name>
<sequence length="92" mass="10562">MAFEFANTTIEISHHFKIKQNSKVLRYYLAGVIYFGHDHFTANIIKLDGQVWYYDGMTNGGRMKFMGSLTDCFDLKKADGKRATAAIYILLE</sequence>
<comment type="caution">
    <text evidence="1">The sequence shown here is derived from an EMBL/GenBank/DDBJ whole genome shotgun (WGS) entry which is preliminary data.</text>
</comment>
<dbReference type="OrthoDB" id="2629491at2759"/>